<dbReference type="AlphaFoldDB" id="A0A5M9JBX2"/>
<dbReference type="Proteomes" id="UP000322873">
    <property type="component" value="Unassembled WGS sequence"/>
</dbReference>
<keyword evidence="3" id="KW-1185">Reference proteome</keyword>
<dbReference type="EMBL" id="VICG01000012">
    <property type="protein sequence ID" value="KAA8566100.1"/>
    <property type="molecule type" value="Genomic_DNA"/>
</dbReference>
<evidence type="ECO:0000313" key="3">
    <source>
        <dbReference type="Proteomes" id="UP000322873"/>
    </source>
</evidence>
<proteinExistence type="predicted"/>
<name>A0A5M9JBX2_MONFR</name>
<organism evidence="2 3">
    <name type="scientific">Monilinia fructicola</name>
    <name type="common">Brown rot fungus</name>
    <name type="synonym">Ciboria fructicola</name>
    <dbReference type="NCBI Taxonomy" id="38448"/>
    <lineage>
        <taxon>Eukaryota</taxon>
        <taxon>Fungi</taxon>
        <taxon>Dikarya</taxon>
        <taxon>Ascomycota</taxon>
        <taxon>Pezizomycotina</taxon>
        <taxon>Leotiomycetes</taxon>
        <taxon>Helotiales</taxon>
        <taxon>Sclerotiniaceae</taxon>
        <taxon>Monilinia</taxon>
    </lineage>
</organism>
<evidence type="ECO:0000313" key="2">
    <source>
        <dbReference type="EMBL" id="KAA8566100.1"/>
    </source>
</evidence>
<reference evidence="2 3" key="1">
    <citation type="submission" date="2019-06" db="EMBL/GenBank/DDBJ databases">
        <title>Genome Sequence of the Brown Rot Fungal Pathogen Monilinia fructicola.</title>
        <authorList>
            <person name="De Miccolis Angelini R.M."/>
            <person name="Landi L."/>
            <person name="Abate D."/>
            <person name="Pollastro S."/>
            <person name="Romanazzi G."/>
            <person name="Faretra F."/>
        </authorList>
    </citation>
    <scope>NUCLEOTIDE SEQUENCE [LARGE SCALE GENOMIC DNA]</scope>
    <source>
        <strain evidence="2 3">Mfrc123</strain>
    </source>
</reference>
<evidence type="ECO:0000256" key="1">
    <source>
        <dbReference type="SAM" id="MobiDB-lite"/>
    </source>
</evidence>
<feature type="region of interest" description="Disordered" evidence="1">
    <location>
        <begin position="15"/>
        <end position="151"/>
    </location>
</feature>
<comment type="caution">
    <text evidence="2">The sequence shown here is derived from an EMBL/GenBank/DDBJ whole genome shotgun (WGS) entry which is preliminary data.</text>
</comment>
<gene>
    <name evidence="2" type="ORF">EYC84_008704</name>
</gene>
<protein>
    <submittedName>
        <fullName evidence="2">Uncharacterized protein</fullName>
    </submittedName>
</protein>
<sequence length="191" mass="21898">MYESINRWRINVAEALNEPEPEEHVRHRPRKSHRPVKEEKGLHAGRVTRPTHAQPDNRTLVPYRGPTSPALADTCPNPYEVAQASCARTEERQRDGAQQQQHAPAPPPAHNLTNMSAPNAPCVNHPPGHGFPQYLPQDPTQNPPHHLPQNLQHHLPQTQQHVTHFSYSSYRMHFGRNGEYQQIQIDYRMKS</sequence>
<accession>A0A5M9JBX2</accession>